<feature type="compositionally biased region" description="Polar residues" evidence="1">
    <location>
        <begin position="260"/>
        <end position="281"/>
    </location>
</feature>
<dbReference type="EMBL" id="KQ235659">
    <property type="protein sequence ID" value="KMZ96122.1"/>
    <property type="molecule type" value="Genomic_DNA"/>
</dbReference>
<organism evidence="2 3">
    <name type="scientific">Plasmodium vivax North Korean</name>
    <dbReference type="NCBI Taxonomy" id="1035514"/>
    <lineage>
        <taxon>Eukaryota</taxon>
        <taxon>Sar</taxon>
        <taxon>Alveolata</taxon>
        <taxon>Apicomplexa</taxon>
        <taxon>Aconoidasida</taxon>
        <taxon>Haemosporida</taxon>
        <taxon>Plasmodiidae</taxon>
        <taxon>Plasmodium</taxon>
        <taxon>Plasmodium (Plasmodium)</taxon>
    </lineage>
</organism>
<gene>
    <name evidence="2" type="ORF">PVNG_06265</name>
</gene>
<feature type="region of interest" description="Disordered" evidence="1">
    <location>
        <begin position="255"/>
        <end position="302"/>
    </location>
</feature>
<reference evidence="2 3" key="1">
    <citation type="submission" date="2011-09" db="EMBL/GenBank/DDBJ databases">
        <title>The Genome Sequence of Plasmodium vivax North Korean.</title>
        <authorList>
            <consortium name="The Broad Institute Genome Sequencing Platform"/>
            <consortium name="The Broad Institute Genome Sequencing Center for Infectious Disease"/>
            <person name="Neafsey D."/>
            <person name="Carlton J."/>
            <person name="Barnwell J."/>
            <person name="Collins W."/>
            <person name="Escalante A."/>
            <person name="Mullikin J."/>
            <person name="Saul A."/>
            <person name="Guigo R."/>
            <person name="Camara F."/>
            <person name="Young S.K."/>
            <person name="Zeng Q."/>
            <person name="Gargeya S."/>
            <person name="Fitzgerald M."/>
            <person name="Haas B."/>
            <person name="Abouelleil A."/>
            <person name="Alvarado L."/>
            <person name="Arachchi H.M."/>
            <person name="Berlin A."/>
            <person name="Brown A."/>
            <person name="Chapman S.B."/>
            <person name="Chen Z."/>
            <person name="Dunbar C."/>
            <person name="Freedman E."/>
            <person name="Gearin G."/>
            <person name="Gellesch M."/>
            <person name="Goldberg J."/>
            <person name="Griggs A."/>
            <person name="Gujja S."/>
            <person name="Heiman D."/>
            <person name="Howarth C."/>
            <person name="Larson L."/>
            <person name="Lui A."/>
            <person name="MacDonald P.J.P."/>
            <person name="Montmayeur A."/>
            <person name="Murphy C."/>
            <person name="Neiman D."/>
            <person name="Pearson M."/>
            <person name="Priest M."/>
            <person name="Roberts A."/>
            <person name="Saif S."/>
            <person name="Shea T."/>
            <person name="Shenoy N."/>
            <person name="Sisk P."/>
            <person name="Stolte C."/>
            <person name="Sykes S."/>
            <person name="Wortman J."/>
            <person name="Nusbaum C."/>
            <person name="Birren B."/>
        </authorList>
    </citation>
    <scope>NUCLEOTIDE SEQUENCE [LARGE SCALE GENOMIC DNA]</scope>
    <source>
        <strain evidence="2 3">North Korean</strain>
    </source>
</reference>
<name>A0A0J9TMY9_PLAVI</name>
<evidence type="ECO:0000313" key="2">
    <source>
        <dbReference type="EMBL" id="KMZ96122.1"/>
    </source>
</evidence>
<dbReference type="Proteomes" id="UP000053239">
    <property type="component" value="Unassembled WGS sequence"/>
</dbReference>
<sequence>MADVKTDIEKWKINYPFLKELWTSYDKFDKTVQDDANQSKYETLCSMFLDRLNNNKVEHYNFCMKLLRNLRVFPEEISSLKFKPERCNNLNYWIYNSIKKHGIQDNLIMKCFEEYFELTSRATDMVGCNYHSYDKSYEDPMIAIMINIFNSHADDVIAALMNSDESTSRSGHQFVCECFKIYKDRNNTKCPNIYPNGIKKNTCDELGTFKNTYEGYLLLKDSLVHKIPSFNNIESEYKNKCQLYEQQYTVATRGAEDTVDTLSTSDTGETTRLGTQLTAGANDNADRNLLTPKGEETTGSPISSTISTAVGTMAGASSVLALLYKVNKNFI</sequence>
<accession>A0A0J9TMY9</accession>
<proteinExistence type="predicted"/>
<protein>
    <submittedName>
        <fullName evidence="2">Uncharacterized protein</fullName>
    </submittedName>
</protein>
<dbReference type="AlphaFoldDB" id="A0A0J9TMY9"/>
<evidence type="ECO:0000313" key="3">
    <source>
        <dbReference type="Proteomes" id="UP000053239"/>
    </source>
</evidence>
<evidence type="ECO:0000256" key="1">
    <source>
        <dbReference type="SAM" id="MobiDB-lite"/>
    </source>
</evidence>